<dbReference type="Pfam" id="PF00056">
    <property type="entry name" value="Ldh_1_N"/>
    <property type="match status" value="1"/>
</dbReference>
<evidence type="ECO:0000256" key="6">
    <source>
        <dbReference type="ARBA" id="ARBA00023027"/>
    </source>
</evidence>
<comment type="subunit">
    <text evidence="2">Homodimer.</text>
</comment>
<dbReference type="EMBL" id="CAJNNW010020698">
    <property type="protein sequence ID" value="CAE8666689.1"/>
    <property type="molecule type" value="Genomic_DNA"/>
</dbReference>
<dbReference type="Gene3D" id="3.40.50.720">
    <property type="entry name" value="NAD(P)-binding Rossmann-like Domain"/>
    <property type="match status" value="1"/>
</dbReference>
<dbReference type="PANTHER" id="PTHR11540">
    <property type="entry name" value="MALATE AND LACTATE DEHYDROGENASE"/>
    <property type="match status" value="1"/>
</dbReference>
<protein>
    <recommendedName>
        <fullName evidence="3">malate dehydrogenase</fullName>
        <ecNumber evidence="3">1.1.1.37</ecNumber>
    </recommendedName>
</protein>
<dbReference type="PANTHER" id="PTHR11540:SF48">
    <property type="entry name" value="DEHYDROGENASE, PUTATIVE-RELATED"/>
    <property type="match status" value="1"/>
</dbReference>
<organism evidence="9 10">
    <name type="scientific">Polarella glacialis</name>
    <name type="common">Dinoflagellate</name>
    <dbReference type="NCBI Taxonomy" id="89957"/>
    <lineage>
        <taxon>Eukaryota</taxon>
        <taxon>Sar</taxon>
        <taxon>Alveolata</taxon>
        <taxon>Dinophyceae</taxon>
        <taxon>Suessiales</taxon>
        <taxon>Suessiaceae</taxon>
        <taxon>Polarella</taxon>
    </lineage>
</organism>
<keyword evidence="6" id="KW-0520">NAD</keyword>
<dbReference type="SUPFAM" id="SSF51735">
    <property type="entry name" value="NAD(P)-binding Rossmann-fold domains"/>
    <property type="match status" value="1"/>
</dbReference>
<proteinExistence type="inferred from homology"/>
<evidence type="ECO:0000256" key="4">
    <source>
        <dbReference type="ARBA" id="ARBA00022532"/>
    </source>
</evidence>
<evidence type="ECO:0000256" key="2">
    <source>
        <dbReference type="ARBA" id="ARBA00011738"/>
    </source>
</evidence>
<dbReference type="Proteomes" id="UP000626109">
    <property type="component" value="Unassembled WGS sequence"/>
</dbReference>
<feature type="non-terminal residue" evidence="9">
    <location>
        <position position="221"/>
    </location>
</feature>
<dbReference type="FunFam" id="3.40.50.720:FF:000268">
    <property type="entry name" value="Malate dehydrogenase"/>
    <property type="match status" value="1"/>
</dbReference>
<feature type="domain" description="Lactate/malate dehydrogenase N-terminal" evidence="8">
    <location>
        <begin position="89"/>
        <end position="218"/>
    </location>
</feature>
<dbReference type="AlphaFoldDB" id="A0A813J3I5"/>
<evidence type="ECO:0000313" key="10">
    <source>
        <dbReference type="Proteomes" id="UP000626109"/>
    </source>
</evidence>
<dbReference type="InterPro" id="IPR036291">
    <property type="entry name" value="NAD(P)-bd_dom_sf"/>
</dbReference>
<reference evidence="9" key="1">
    <citation type="submission" date="2021-02" db="EMBL/GenBank/DDBJ databases">
        <authorList>
            <person name="Dougan E. K."/>
            <person name="Rhodes N."/>
            <person name="Thang M."/>
            <person name="Chan C."/>
        </authorList>
    </citation>
    <scope>NUCLEOTIDE SEQUENCE</scope>
</reference>
<name>A0A813J3I5_POLGL</name>
<dbReference type="GO" id="GO:0006099">
    <property type="term" value="P:tricarboxylic acid cycle"/>
    <property type="evidence" value="ECO:0007669"/>
    <property type="project" value="UniProtKB-KW"/>
</dbReference>
<evidence type="ECO:0000256" key="1">
    <source>
        <dbReference type="ARBA" id="ARBA00008824"/>
    </source>
</evidence>
<feature type="compositionally biased region" description="Basic and acidic residues" evidence="7">
    <location>
        <begin position="44"/>
        <end position="63"/>
    </location>
</feature>
<dbReference type="EC" id="1.1.1.37" evidence="3"/>
<feature type="region of interest" description="Disordered" evidence="7">
    <location>
        <begin position="44"/>
        <end position="73"/>
    </location>
</feature>
<keyword evidence="4" id="KW-0816">Tricarboxylic acid cycle</keyword>
<accession>A0A813J3I5</accession>
<evidence type="ECO:0000256" key="7">
    <source>
        <dbReference type="SAM" id="MobiDB-lite"/>
    </source>
</evidence>
<evidence type="ECO:0000313" key="9">
    <source>
        <dbReference type="EMBL" id="CAE8666689.1"/>
    </source>
</evidence>
<comment type="caution">
    <text evidence="9">The sequence shown here is derived from an EMBL/GenBank/DDBJ whole genome shotgun (WGS) entry which is preliminary data.</text>
</comment>
<keyword evidence="5" id="KW-0560">Oxidoreductase</keyword>
<gene>
    <name evidence="9" type="ORF">PGLA2088_LOCUS16376</name>
</gene>
<dbReference type="GO" id="GO:0030060">
    <property type="term" value="F:L-malate dehydrogenase (NAD+) activity"/>
    <property type="evidence" value="ECO:0007669"/>
    <property type="project" value="UniProtKB-EC"/>
</dbReference>
<comment type="similarity">
    <text evidence="1">Belongs to the LDH/MDH superfamily. MDH type 1 family.</text>
</comment>
<dbReference type="InterPro" id="IPR001236">
    <property type="entry name" value="Lactate/malate_DH_N"/>
</dbReference>
<sequence length="221" mass="24092">MVVGERRIDQEDGVAYTWEEFETFYKKKYKAKALAAYWEECEIKGKKGKKAKAEKEEKEEKKPAPKVRAKAKAKPEFKKKEPVAAGNFKVCVCGGAGGIGQPLSLLMAMDPKVKELCIFDLSVAMVPPTGVAADLGHLERKNTVKGYSMDIGQKPVDHLEECLTGCHLVLVPAGMPRKPGQSRDDLFKINADIAKGIVEACAKFCPGAILGMVVNPVNSIV</sequence>
<evidence type="ECO:0000256" key="5">
    <source>
        <dbReference type="ARBA" id="ARBA00023002"/>
    </source>
</evidence>
<evidence type="ECO:0000259" key="8">
    <source>
        <dbReference type="Pfam" id="PF00056"/>
    </source>
</evidence>
<evidence type="ECO:0000256" key="3">
    <source>
        <dbReference type="ARBA" id="ARBA00012995"/>
    </source>
</evidence>
<dbReference type="GO" id="GO:0005737">
    <property type="term" value="C:cytoplasm"/>
    <property type="evidence" value="ECO:0007669"/>
    <property type="project" value="TreeGrafter"/>
</dbReference>